<keyword evidence="2" id="KW-1185">Reference proteome</keyword>
<dbReference type="OrthoDB" id="4535364at2"/>
<dbReference type="AlphaFoldDB" id="A0A1H3PQX5"/>
<evidence type="ECO:0000313" key="2">
    <source>
        <dbReference type="Proteomes" id="UP000199529"/>
    </source>
</evidence>
<evidence type="ECO:0000313" key="1">
    <source>
        <dbReference type="EMBL" id="SDZ03315.1"/>
    </source>
</evidence>
<proteinExistence type="predicted"/>
<gene>
    <name evidence="1" type="ORF">SAMN05216215_104347</name>
</gene>
<reference evidence="2" key="1">
    <citation type="submission" date="2016-10" db="EMBL/GenBank/DDBJ databases">
        <authorList>
            <person name="Varghese N."/>
            <person name="Submissions S."/>
        </authorList>
    </citation>
    <scope>NUCLEOTIDE SEQUENCE [LARGE SCALE GENOMIC DNA]</scope>
    <source>
        <strain evidence="2">CGMCC 4.3530</strain>
    </source>
</reference>
<name>A0A1H3PQX5_9PSEU</name>
<organism evidence="1 2">
    <name type="scientific">Saccharopolyspora shandongensis</name>
    <dbReference type="NCBI Taxonomy" id="418495"/>
    <lineage>
        <taxon>Bacteria</taxon>
        <taxon>Bacillati</taxon>
        <taxon>Actinomycetota</taxon>
        <taxon>Actinomycetes</taxon>
        <taxon>Pseudonocardiales</taxon>
        <taxon>Pseudonocardiaceae</taxon>
        <taxon>Saccharopolyspora</taxon>
    </lineage>
</organism>
<dbReference type="InterPro" id="IPR045592">
    <property type="entry name" value="DUF6461"/>
</dbReference>
<dbReference type="Pfam" id="PF20062">
    <property type="entry name" value="DUF6461"/>
    <property type="match status" value="1"/>
</dbReference>
<dbReference type="EMBL" id="FNOK01000043">
    <property type="protein sequence ID" value="SDZ03315.1"/>
    <property type="molecule type" value="Genomic_DNA"/>
</dbReference>
<protein>
    <submittedName>
        <fullName evidence="1">Uncharacterized protein</fullName>
    </submittedName>
</protein>
<accession>A0A1H3PQX5</accession>
<sequence length="215" mass="22821">MPTPGFSPDMLDGEGVPIWITELASDDPNHAVHVVRDLEPADALEALGAKPRLFRPCELPRSKPDEWTSLPAAALAAEPGAGATLLAGRIGAWTFVYDDAGYTVGDDDTTALSANGRVAATSMFSINADASLTYAVDGEELAWINVDDLDLAEDLPGMPAELRAAFEAAGIVEHDYLDPGEPDYDICMRAVCASAGLYCTVEDLRRIPLLVTPFG</sequence>
<dbReference type="STRING" id="418495.SAMN05216215_104347"/>
<dbReference type="Proteomes" id="UP000199529">
    <property type="component" value="Unassembled WGS sequence"/>
</dbReference>
<dbReference type="RefSeq" id="WP_093273484.1">
    <property type="nucleotide sequence ID" value="NZ_FNOK01000043.1"/>
</dbReference>